<dbReference type="Proteomes" id="UP000000496">
    <property type="component" value="Chromosome gsn.131"/>
</dbReference>
<accession>F8L868</accession>
<dbReference type="HOGENOM" id="CLU_147229_0_0_0"/>
<evidence type="ECO:0000313" key="3">
    <source>
        <dbReference type="Proteomes" id="UP000000496"/>
    </source>
</evidence>
<keyword evidence="3" id="KW-1185">Reference proteome</keyword>
<sequence length="153" mass="17743">MIKSERLKKLELELQDLDEWMKLGLVPKKDLEKHQREIDALAKKIEEEKDRLRALKENGDSEEYSVPKRNPQSRQAYQEPHTMPGVDMEGDSGLTDAGLDLETESYDTESTTMSDEGTGESTMYDDEEEEDDPFSDKNRWRRGILEDPDSDSW</sequence>
<dbReference type="OrthoDB" id="21163at2"/>
<evidence type="ECO:0000256" key="1">
    <source>
        <dbReference type="SAM" id="MobiDB-lite"/>
    </source>
</evidence>
<protein>
    <submittedName>
        <fullName evidence="2">Uncharacterized protein</fullName>
    </submittedName>
</protein>
<dbReference type="STRING" id="331113.SNE_A11060"/>
<feature type="region of interest" description="Disordered" evidence="1">
    <location>
        <begin position="52"/>
        <end position="153"/>
    </location>
</feature>
<reference key="1">
    <citation type="journal article" date="2011" name="Mol. Biol. Evol.">
        <title>Unity in variety -- the pan-genome of the Chlamydiae.</title>
        <authorList>
            <person name="Collingro A."/>
            <person name="Tischler P."/>
            <person name="Weinmaier T."/>
            <person name="Penz T."/>
            <person name="Heinz E."/>
            <person name="Brunham R.C."/>
            <person name="Read T.D."/>
            <person name="Bavoil P.M."/>
            <person name="Sachse K."/>
            <person name="Kahane S."/>
            <person name="Friedman M.G."/>
            <person name="Rattei T."/>
            <person name="Myers G.S.A."/>
            <person name="Horn M."/>
        </authorList>
    </citation>
    <scope>NUCLEOTIDE SEQUENCE</scope>
    <source>
        <strain>Z</strain>
    </source>
</reference>
<name>F8L868_SIMNZ</name>
<dbReference type="AlphaFoldDB" id="F8L868"/>
<feature type="compositionally biased region" description="Acidic residues" evidence="1">
    <location>
        <begin position="123"/>
        <end position="133"/>
    </location>
</feature>
<gene>
    <name evidence="2" type="ordered locus">SNE_A11060</name>
</gene>
<feature type="compositionally biased region" description="Polar residues" evidence="1">
    <location>
        <begin position="108"/>
        <end position="121"/>
    </location>
</feature>
<dbReference type="eggNOG" id="ENOG5032BTP">
    <property type="taxonomic scope" value="Bacteria"/>
</dbReference>
<evidence type="ECO:0000313" key="2">
    <source>
        <dbReference type="EMBL" id="CCB88983.1"/>
    </source>
</evidence>
<organism evidence="2 3">
    <name type="scientific">Simkania negevensis (strain ATCC VR-1471 / DSM 27360 / Z)</name>
    <dbReference type="NCBI Taxonomy" id="331113"/>
    <lineage>
        <taxon>Bacteria</taxon>
        <taxon>Pseudomonadati</taxon>
        <taxon>Chlamydiota</taxon>
        <taxon>Chlamydiia</taxon>
        <taxon>Parachlamydiales</taxon>
        <taxon>Simkaniaceae</taxon>
        <taxon>Simkania</taxon>
    </lineage>
</organism>
<proteinExistence type="predicted"/>
<reference evidence="2 3" key="2">
    <citation type="journal article" date="2011" name="Mol. Biol. Evol.">
        <title>Unity in variety--the pan-genome of the Chlamydiae.</title>
        <authorList>
            <person name="Collingro A."/>
            <person name="Tischler P."/>
            <person name="Weinmaier T."/>
            <person name="Penz T."/>
            <person name="Heinz E."/>
            <person name="Brunham R.C."/>
            <person name="Read T.D."/>
            <person name="Bavoil P.M."/>
            <person name="Sachse K."/>
            <person name="Kahane S."/>
            <person name="Friedman M.G."/>
            <person name="Rattei T."/>
            <person name="Myers G.S."/>
            <person name="Horn M."/>
        </authorList>
    </citation>
    <scope>NUCLEOTIDE SEQUENCE [LARGE SCALE GENOMIC DNA]</scope>
    <source>
        <strain evidence="3">ATCC VR-1471 / Z</strain>
    </source>
</reference>
<dbReference type="EMBL" id="FR872582">
    <property type="protein sequence ID" value="CCB88983.1"/>
    <property type="molecule type" value="Genomic_DNA"/>
</dbReference>
<dbReference type="KEGG" id="sng:SNE_A11060"/>